<protein>
    <recommendedName>
        <fullName evidence="1">Methyltransferase FkbM domain-containing protein</fullName>
    </recommendedName>
</protein>
<keyword evidence="3" id="KW-1185">Reference proteome</keyword>
<dbReference type="Proteomes" id="UP000000466">
    <property type="component" value="Chromosome"/>
</dbReference>
<proteinExistence type="predicted"/>
<dbReference type="GO" id="GO:0005737">
    <property type="term" value="C:cytoplasm"/>
    <property type="evidence" value="ECO:0007669"/>
    <property type="project" value="GOC"/>
</dbReference>
<evidence type="ECO:0000313" key="3">
    <source>
        <dbReference type="Proteomes" id="UP000000466"/>
    </source>
</evidence>
<evidence type="ECO:0000259" key="1">
    <source>
        <dbReference type="Pfam" id="PF05050"/>
    </source>
</evidence>
<sequence length="422" mass="47559">MPEGEFFQELASIVDAEENVLSQAKAYWLFGKWEELVKMSALDLLGCQDGAAISVLIGSAYFHLLDCNNGQRYFRQGLALNANKTMVARILVSGLYNSLGRISALREDRDSSKDYFKLAVDVGIRNAELVSHSRAVSELSALGLLPQASELVAGKLKEVKRGDQKSKDLQAHLLVLESEISLLNHELSLSYTKGQLYNTDSNESSSIYSLGSDECIRDLQKKSPSQLGQDLWVLERTNYKRNGYFVEFGATDGVLLSNTFLLEKEFSWSGLCSEPNPKFFSKLKSNRNCEVSDACISATTGELVEFVFADEFGGFSKYASQDGHSDKRSAYQKVNGLVEIETISLNDWLVEHNAPKNIDYMSVDTEGSEYEILSSFPFEEWNIQLITVEHNFTPRRDDIFKLLTTHGYKRVEAKFDDWYYKS</sequence>
<dbReference type="GO" id="GO:0006888">
    <property type="term" value="P:endoplasmic reticulum to Golgi vesicle-mediated transport"/>
    <property type="evidence" value="ECO:0007669"/>
    <property type="project" value="TreeGrafter"/>
</dbReference>
<dbReference type="PANTHER" id="PTHR34009:SF2">
    <property type="entry name" value="PROTEIN STAR"/>
    <property type="match status" value="1"/>
</dbReference>
<dbReference type="GO" id="GO:0005886">
    <property type="term" value="C:plasma membrane"/>
    <property type="evidence" value="ECO:0007669"/>
    <property type="project" value="TreeGrafter"/>
</dbReference>
<dbReference type="SUPFAM" id="SSF53335">
    <property type="entry name" value="S-adenosyl-L-methionine-dependent methyltransferases"/>
    <property type="match status" value="1"/>
</dbReference>
<dbReference type="HOGENOM" id="CLU_650349_0_0_6"/>
<dbReference type="InterPro" id="IPR029063">
    <property type="entry name" value="SAM-dependent_MTases_sf"/>
</dbReference>
<dbReference type="GO" id="GO:0016197">
    <property type="term" value="P:endosomal transport"/>
    <property type="evidence" value="ECO:0007669"/>
    <property type="project" value="TreeGrafter"/>
</dbReference>
<dbReference type="Gene3D" id="3.40.50.150">
    <property type="entry name" value="Vaccinia Virus protein VP39"/>
    <property type="match status" value="1"/>
</dbReference>
<dbReference type="OrthoDB" id="9810122at2"/>
<dbReference type="InterPro" id="IPR053202">
    <property type="entry name" value="EGF_Rcpt_Signaling_Reg"/>
</dbReference>
<name>K4KHT8_SIMAS</name>
<dbReference type="EMBL" id="CP003746">
    <property type="protein sequence ID" value="AFU97745.1"/>
    <property type="molecule type" value="Genomic_DNA"/>
</dbReference>
<gene>
    <name evidence="2" type="ordered locus">M5M_02640</name>
</gene>
<dbReference type="InterPro" id="IPR006342">
    <property type="entry name" value="FkbM_mtfrase"/>
</dbReference>
<dbReference type="STRING" id="1117647.M5M_02640"/>
<dbReference type="AlphaFoldDB" id="K4KHT8"/>
<organism evidence="2 3">
    <name type="scientific">Simiduia agarivorans (strain DSM 21679 / JCM 13881 / BCRC 17597 / SA1)</name>
    <dbReference type="NCBI Taxonomy" id="1117647"/>
    <lineage>
        <taxon>Bacteria</taxon>
        <taxon>Pseudomonadati</taxon>
        <taxon>Pseudomonadota</taxon>
        <taxon>Gammaproteobacteria</taxon>
        <taxon>Cellvibrionales</taxon>
        <taxon>Cellvibrionaceae</taxon>
        <taxon>Simiduia</taxon>
    </lineage>
</organism>
<dbReference type="KEGG" id="saga:M5M_02640"/>
<feature type="domain" description="Methyltransferase FkbM" evidence="1">
    <location>
        <begin position="248"/>
        <end position="409"/>
    </location>
</feature>
<evidence type="ECO:0000313" key="2">
    <source>
        <dbReference type="EMBL" id="AFU97745.1"/>
    </source>
</evidence>
<dbReference type="eggNOG" id="COG0457">
    <property type="taxonomic scope" value="Bacteria"/>
</dbReference>
<dbReference type="Pfam" id="PF05050">
    <property type="entry name" value="Methyltransf_21"/>
    <property type="match status" value="1"/>
</dbReference>
<reference evidence="2 3" key="1">
    <citation type="journal article" date="2013" name="Genome Announc.">
        <title>Complete genome sequence of Simiduia agarivorans SA1(T), a marine bacterium able to degrade a variety of polysaccharides.</title>
        <authorList>
            <person name="Lin S.Y."/>
            <person name="Shieh W.Y."/>
            <person name="Chen J.S."/>
            <person name="Tang S.L."/>
        </authorList>
    </citation>
    <scope>NUCLEOTIDE SEQUENCE [LARGE SCALE GENOMIC DNA]</scope>
    <source>
        <strain evidence="3">DSM 21679 / JCM 13881 / BCRC 17597 / SA1</strain>
    </source>
</reference>
<dbReference type="NCBIfam" id="TIGR01444">
    <property type="entry name" value="fkbM_fam"/>
    <property type="match status" value="1"/>
</dbReference>
<dbReference type="RefSeq" id="WP_015045918.1">
    <property type="nucleotide sequence ID" value="NC_018868.3"/>
</dbReference>
<accession>K4KHT8</accession>
<dbReference type="PANTHER" id="PTHR34009">
    <property type="entry name" value="PROTEIN STAR"/>
    <property type="match status" value="1"/>
</dbReference>